<keyword evidence="4" id="KW-1015">Disulfide bond</keyword>
<evidence type="ECO:0000256" key="5">
    <source>
        <dbReference type="ARBA" id="ARBA00023180"/>
    </source>
</evidence>
<dbReference type="PANTHER" id="PTHR43142:SF1">
    <property type="entry name" value="CARBOXYLIC ESTER HYDROLASE"/>
    <property type="match status" value="1"/>
</dbReference>
<keyword evidence="2" id="KW-0719">Serine esterase</keyword>
<protein>
    <recommendedName>
        <fullName evidence="6">Carboxylic ester hydrolase</fullName>
        <ecNumber evidence="6">3.1.1.-</ecNumber>
    </recommendedName>
</protein>
<dbReference type="FunFam" id="3.40.50.1820:FF:000092">
    <property type="entry name" value="Carboxylic ester hydrolase"/>
    <property type="match status" value="1"/>
</dbReference>
<keyword evidence="5" id="KW-0325">Glycoprotein</keyword>
<dbReference type="InterPro" id="IPR002018">
    <property type="entry name" value="CarbesteraseB"/>
</dbReference>
<comment type="similarity">
    <text evidence="1 6">Belongs to the type-B carboxylesterase/lipase family.</text>
</comment>
<reference evidence="8" key="1">
    <citation type="journal article" date="2015" name="BMC Genomics">
        <title>Chemosensory genes identified in the antennal transcriptome of the blowfly Calliphora stygia.</title>
        <authorList>
            <person name="Leitch O.J."/>
            <person name="Papanicolaou A."/>
            <person name="Lennard C."/>
            <person name="Kirkbride K.P."/>
            <person name="Anderson A."/>
        </authorList>
    </citation>
    <scope>NUCLEOTIDE SEQUENCE</scope>
</reference>
<evidence type="ECO:0000259" key="7">
    <source>
        <dbReference type="Pfam" id="PF00135"/>
    </source>
</evidence>
<feature type="domain" description="Carboxylesterase type B" evidence="7">
    <location>
        <begin position="34"/>
        <end position="549"/>
    </location>
</feature>
<dbReference type="ESTHER" id="calsg-a0a068f5t5">
    <property type="family name" value="Carb_B_Arthropoda"/>
</dbReference>
<organism evidence="8">
    <name type="scientific">Calliphora stygia</name>
    <name type="common">Common brown blowfly</name>
    <dbReference type="NCBI Taxonomy" id="145453"/>
    <lineage>
        <taxon>Eukaryota</taxon>
        <taxon>Metazoa</taxon>
        <taxon>Ecdysozoa</taxon>
        <taxon>Arthropoda</taxon>
        <taxon>Hexapoda</taxon>
        <taxon>Insecta</taxon>
        <taxon>Pterygota</taxon>
        <taxon>Neoptera</taxon>
        <taxon>Endopterygota</taxon>
        <taxon>Diptera</taxon>
        <taxon>Brachycera</taxon>
        <taxon>Muscomorpha</taxon>
        <taxon>Oestroidea</taxon>
        <taxon>Calliphoridae</taxon>
        <taxon>Calliphorinae</taxon>
        <taxon>Calliphora</taxon>
    </lineage>
</organism>
<name>A0A068F5T5_CALSG</name>
<proteinExistence type="evidence at transcript level"/>
<evidence type="ECO:0000256" key="6">
    <source>
        <dbReference type="RuleBase" id="RU361235"/>
    </source>
</evidence>
<evidence type="ECO:0000313" key="8">
    <source>
        <dbReference type="EMBL" id="AID61335.1"/>
    </source>
</evidence>
<dbReference type="InterPro" id="IPR019826">
    <property type="entry name" value="Carboxylesterase_B_AS"/>
</dbReference>
<accession>A0A068F5T5</accession>
<dbReference type="Pfam" id="PF00135">
    <property type="entry name" value="COesterase"/>
    <property type="match status" value="1"/>
</dbReference>
<dbReference type="GO" id="GO:0052689">
    <property type="term" value="F:carboxylic ester hydrolase activity"/>
    <property type="evidence" value="ECO:0007669"/>
    <property type="project" value="UniProtKB-KW"/>
</dbReference>
<dbReference type="InterPro" id="IPR029058">
    <property type="entry name" value="AB_hydrolase_fold"/>
</dbReference>
<dbReference type="PANTHER" id="PTHR43142">
    <property type="entry name" value="CARBOXYLIC ESTER HYDROLASE"/>
    <property type="match status" value="1"/>
</dbReference>
<evidence type="ECO:0000256" key="1">
    <source>
        <dbReference type="ARBA" id="ARBA00005964"/>
    </source>
</evidence>
<gene>
    <name evidence="8" type="primary">Est7</name>
</gene>
<dbReference type="EMBL" id="KJ702181">
    <property type="protein sequence ID" value="AID61335.1"/>
    <property type="molecule type" value="mRNA"/>
</dbReference>
<evidence type="ECO:0000256" key="4">
    <source>
        <dbReference type="ARBA" id="ARBA00023157"/>
    </source>
</evidence>
<evidence type="ECO:0000256" key="2">
    <source>
        <dbReference type="ARBA" id="ARBA00022487"/>
    </source>
</evidence>
<keyword evidence="3 6" id="KW-0378">Hydrolase</keyword>
<dbReference type="EC" id="3.1.1.-" evidence="6"/>
<sequence>MNFNASLMEKLRWKIKCIEYKFQNYRLTTNETVVAETEYGKVKGIKRLTIYDDSYYSFEGIPYAQPPLGELRFKAPQRPTPWDGERDCCNNRDKSVQRDFITGKVCGSEDCLYLSVYTNNLTPETKRPVLVYIHGGGFIIGENHRDMYGPDYLMKKDVVVINIQYRLGVLGFLSLNTEDLNVPGNAGLKDQVMALRWIKNNCANFGGNPDNITVFGESAGGASTHYMMLTEQTRGLFHRGVLMSGNAICPWASTECQHRAYNIAKLAGYKGENNDKDVLEFLLKVKSQDLIKLEDKVLTPEEHKNKVMFAFGPTIEPYQSAECVIPKHPREMVKTAWGNSIPTMMGNTSYEGLLFYSIIKQMPAVLKEMDTCANFVPPELADAERTAPETLEMGAKIKKAHTTGETPTADNFMDLCSHIYFWFPMHRLLQLRFNHTSGTPVYLYRFDFDSEDIINPYRIMRYGRGIKGVSHADELTYLFWNLLAKRMPKESREYKTIERMTSIWVQFATTGNPYSNEIEGMENLAWDPIKKSDEVYKCLNISDELKVVDVPEMEKIKQWESLFEKNRDLF</sequence>
<dbReference type="SUPFAM" id="SSF53474">
    <property type="entry name" value="alpha/beta-Hydrolases"/>
    <property type="match status" value="1"/>
</dbReference>
<evidence type="ECO:0000256" key="3">
    <source>
        <dbReference type="ARBA" id="ARBA00022801"/>
    </source>
</evidence>
<dbReference type="AlphaFoldDB" id="A0A068F5T5"/>
<dbReference type="PROSITE" id="PS00122">
    <property type="entry name" value="CARBOXYLESTERASE_B_1"/>
    <property type="match status" value="1"/>
</dbReference>
<dbReference type="Gene3D" id="3.40.50.1820">
    <property type="entry name" value="alpha/beta hydrolase"/>
    <property type="match status" value="1"/>
</dbReference>